<dbReference type="RefSeq" id="WP_279241925.1">
    <property type="nucleotide sequence ID" value="NZ_CP036501.1"/>
</dbReference>
<name>A0ABY6QB62_9GAMM</name>
<evidence type="ECO:0000313" key="4">
    <source>
        <dbReference type="Proteomes" id="UP001317963"/>
    </source>
</evidence>
<keyword evidence="3" id="KW-0132">Cell division</keyword>
<dbReference type="InterPro" id="IPR005654">
    <property type="entry name" value="ATPase_AFG1-like"/>
</dbReference>
<keyword evidence="2" id="KW-0067">ATP-binding</keyword>
<dbReference type="SUPFAM" id="SSF52540">
    <property type="entry name" value="P-loop containing nucleoside triphosphate hydrolases"/>
    <property type="match status" value="1"/>
</dbReference>
<keyword evidence="4" id="KW-1185">Reference proteome</keyword>
<protein>
    <submittedName>
        <fullName evidence="3">Cell division protein ZapE</fullName>
    </submittedName>
</protein>
<reference evidence="3 4" key="1">
    <citation type="submission" date="2019-02" db="EMBL/GenBank/DDBJ databases">
        <title>Halieaceae_genomes.</title>
        <authorList>
            <person name="Li S.-H."/>
        </authorList>
    </citation>
    <scope>NUCLEOTIDE SEQUENCE [LARGE SCALE GENOMIC DNA]</scope>
    <source>
        <strain evidence="3 4">JH123</strain>
    </source>
</reference>
<evidence type="ECO:0000256" key="2">
    <source>
        <dbReference type="ARBA" id="ARBA00022840"/>
    </source>
</evidence>
<dbReference type="PANTHER" id="PTHR12169:SF6">
    <property type="entry name" value="AFG1-LIKE ATPASE"/>
    <property type="match status" value="1"/>
</dbReference>
<evidence type="ECO:0000313" key="3">
    <source>
        <dbReference type="EMBL" id="UZP75438.1"/>
    </source>
</evidence>
<keyword evidence="1" id="KW-0547">Nucleotide-binding</keyword>
<evidence type="ECO:0000256" key="1">
    <source>
        <dbReference type="ARBA" id="ARBA00022741"/>
    </source>
</evidence>
<dbReference type="NCBIfam" id="NF040713">
    <property type="entry name" value="ZapE"/>
    <property type="match status" value="1"/>
</dbReference>
<keyword evidence="3" id="KW-0131">Cell cycle</keyword>
<proteinExistence type="predicted"/>
<accession>A0ABY6QB62</accession>
<gene>
    <name evidence="3" type="ORF">E0F26_12125</name>
</gene>
<dbReference type="Pfam" id="PF03969">
    <property type="entry name" value="AFG1_ATPase"/>
    <property type="match status" value="1"/>
</dbReference>
<dbReference type="EMBL" id="CP036501">
    <property type="protein sequence ID" value="UZP75438.1"/>
    <property type="molecule type" value="Genomic_DNA"/>
</dbReference>
<dbReference type="GO" id="GO:0051301">
    <property type="term" value="P:cell division"/>
    <property type="evidence" value="ECO:0007669"/>
    <property type="project" value="UniProtKB-KW"/>
</dbReference>
<organism evidence="3 4">
    <name type="scientific">Candidatus Paraluminiphilus aquimaris</name>
    <dbReference type="NCBI Taxonomy" id="2518994"/>
    <lineage>
        <taxon>Bacteria</taxon>
        <taxon>Pseudomonadati</taxon>
        <taxon>Pseudomonadota</taxon>
        <taxon>Gammaproteobacteria</taxon>
        <taxon>Cellvibrionales</taxon>
        <taxon>Halieaceae</taxon>
        <taxon>Candidatus Paraluminiphilus</taxon>
    </lineage>
</organism>
<dbReference type="Proteomes" id="UP001317963">
    <property type="component" value="Chromosome"/>
</dbReference>
<dbReference type="PANTHER" id="PTHR12169">
    <property type="entry name" value="ATPASE N2B"/>
    <property type="match status" value="1"/>
</dbReference>
<sequence>MTPTPQERYRSDLAAGVIVSDEAQAQAVDALQDVFDRLNQRRAEKKTFIAKLFNSKATPSVQGLYMWGGVGRGKTYLMDSFYDALDFKQKSRMHFNRFMQRVHADLTDLSGEKNPLDIVADRIASETLVLCFDEFYVSDIGDAMLLGGLMQKLFDRGICLVATSNIAPKGLYENGLQRARFIPAIKAVEANTRVLNVDSGIDYRLRVLSQSELYFVGTHESMSQEASEILQTLFSDLSGGKHPVPSALVVNHRTLQTLGVSEGVLLADFKTLCLEPRAAADYTQLAKEFHSVLIDNVPELTPEIEDGARRFITLIDEFYDRNIKVALVAERPMASLYSGKKLGFEFQRTLSRLIEMQSVEYLGREHLP</sequence>
<dbReference type="Gene3D" id="3.40.50.300">
    <property type="entry name" value="P-loop containing nucleotide triphosphate hydrolases"/>
    <property type="match status" value="1"/>
</dbReference>
<dbReference type="InterPro" id="IPR027417">
    <property type="entry name" value="P-loop_NTPase"/>
</dbReference>